<feature type="domain" description="OmpA-like" evidence="6">
    <location>
        <begin position="230"/>
        <end position="346"/>
    </location>
</feature>
<dbReference type="InterPro" id="IPR050330">
    <property type="entry name" value="Bact_OuterMem_StrucFunc"/>
</dbReference>
<dbReference type="PANTHER" id="PTHR30329">
    <property type="entry name" value="STATOR ELEMENT OF FLAGELLAR MOTOR COMPLEX"/>
    <property type="match status" value="1"/>
</dbReference>
<dbReference type="SMART" id="SM00867">
    <property type="entry name" value="YceI"/>
    <property type="match status" value="1"/>
</dbReference>
<sequence length="346" mass="37971">MRRQLATLMMAIALPLVGTATANAQQEWLLNANASHFYMQTAKNNTTIETQRFTGLDGSVRRNGDATLKIDLISVKSNIDVRDVRMRYLLFETFKFPQAEITAKLDMQKLQDLTSQIRIAYPLKFKLSLHGVEREFEAPVTVTRITDQSVSVTSAEPIIVTAEDFNLTAGIAKLSEAVGGIPIVAATSISFDLVFETGEKIPAIEAARAETQRRVRAEETATISTEACETRFSVISTTQAIYFKIGSAELDHSSEPLLNSVADIANRCPSARVEVTGHTDSVGGREANRSLSTNRASAVVGYLVQHGVPATRIESTGYGDTRPIAANDSEEHRAKNRRIEFRVLPK</sequence>
<accession>A0A6P1B836</accession>
<feature type="chain" id="PRO_5026758974" evidence="5">
    <location>
        <begin position="25"/>
        <end position="346"/>
    </location>
</feature>
<name>A0A6P1B836_9BRAD</name>
<dbReference type="Gene3D" id="2.40.128.110">
    <property type="entry name" value="Lipid/polyisoprenoid-binding, YceI-like"/>
    <property type="match status" value="1"/>
</dbReference>
<evidence type="ECO:0000313" key="8">
    <source>
        <dbReference type="Proteomes" id="UP000468531"/>
    </source>
</evidence>
<dbReference type="InterPro" id="IPR007372">
    <property type="entry name" value="Lipid/polyisoprenoid-bd_YceI"/>
</dbReference>
<proteinExistence type="predicted"/>
<evidence type="ECO:0000256" key="3">
    <source>
        <dbReference type="ARBA" id="ARBA00023237"/>
    </source>
</evidence>
<dbReference type="SUPFAM" id="SSF101874">
    <property type="entry name" value="YceI-like"/>
    <property type="match status" value="1"/>
</dbReference>
<evidence type="ECO:0000256" key="1">
    <source>
        <dbReference type="ARBA" id="ARBA00004442"/>
    </source>
</evidence>
<evidence type="ECO:0000313" key="7">
    <source>
        <dbReference type="EMBL" id="NEU94688.1"/>
    </source>
</evidence>
<evidence type="ECO:0000256" key="4">
    <source>
        <dbReference type="PROSITE-ProRule" id="PRU00473"/>
    </source>
</evidence>
<dbReference type="Pfam" id="PF00691">
    <property type="entry name" value="OmpA"/>
    <property type="match status" value="1"/>
</dbReference>
<gene>
    <name evidence="7" type="ORF">FNJ47_02300</name>
</gene>
<dbReference type="PANTHER" id="PTHR30329:SF21">
    <property type="entry name" value="LIPOPROTEIN YIAD-RELATED"/>
    <property type="match status" value="1"/>
</dbReference>
<keyword evidence="8" id="KW-1185">Reference proteome</keyword>
<dbReference type="Gene3D" id="3.30.1330.60">
    <property type="entry name" value="OmpA-like domain"/>
    <property type="match status" value="1"/>
</dbReference>
<dbReference type="GO" id="GO:0009279">
    <property type="term" value="C:cell outer membrane"/>
    <property type="evidence" value="ECO:0007669"/>
    <property type="project" value="UniProtKB-SubCell"/>
</dbReference>
<protein>
    <submittedName>
        <fullName evidence="7">OmpA family protein</fullName>
    </submittedName>
</protein>
<dbReference type="RefSeq" id="WP_163150189.1">
    <property type="nucleotide sequence ID" value="NZ_VKHP01000005.1"/>
</dbReference>
<dbReference type="CDD" id="cd07185">
    <property type="entry name" value="OmpA_C-like"/>
    <property type="match status" value="1"/>
</dbReference>
<feature type="signal peptide" evidence="5">
    <location>
        <begin position="1"/>
        <end position="24"/>
    </location>
</feature>
<comment type="subcellular location">
    <subcellularLocation>
        <location evidence="1">Cell outer membrane</location>
    </subcellularLocation>
</comment>
<dbReference type="EMBL" id="VKHP01000005">
    <property type="protein sequence ID" value="NEU94688.1"/>
    <property type="molecule type" value="Genomic_DNA"/>
</dbReference>
<evidence type="ECO:0000256" key="5">
    <source>
        <dbReference type="SAM" id="SignalP"/>
    </source>
</evidence>
<dbReference type="PROSITE" id="PS51123">
    <property type="entry name" value="OMPA_2"/>
    <property type="match status" value="1"/>
</dbReference>
<dbReference type="Pfam" id="PF04264">
    <property type="entry name" value="YceI"/>
    <property type="match status" value="1"/>
</dbReference>
<keyword evidence="5" id="KW-0732">Signal</keyword>
<dbReference type="PRINTS" id="PR01021">
    <property type="entry name" value="OMPADOMAIN"/>
</dbReference>
<dbReference type="InterPro" id="IPR036761">
    <property type="entry name" value="TTHA0802/YceI-like_sf"/>
</dbReference>
<keyword evidence="3" id="KW-0998">Cell outer membrane</keyword>
<reference evidence="7 8" key="1">
    <citation type="journal article" date="2020" name="Arch. Microbiol.">
        <title>Bradyrhizobium uaiense sp. nov., a new highly efficient cowpea symbiont.</title>
        <authorList>
            <person name="Cabral Michel D."/>
            <person name="Azarias Guimaraes A."/>
            <person name="Martins da Costa E."/>
            <person name="Soares de Carvalho T."/>
            <person name="Balsanelli E."/>
            <person name="Willems A."/>
            <person name="Maltempi de Souza E."/>
            <person name="de Souza Moreira F.M."/>
        </authorList>
    </citation>
    <scope>NUCLEOTIDE SEQUENCE [LARGE SCALE GENOMIC DNA]</scope>
    <source>
        <strain evidence="7 8">UFLA 03-164</strain>
    </source>
</reference>
<dbReference type="InterPro" id="IPR006664">
    <property type="entry name" value="OMP_bac"/>
</dbReference>
<organism evidence="7 8">
    <name type="scientific">Bradyrhizobium uaiense</name>
    <dbReference type="NCBI Taxonomy" id="2594946"/>
    <lineage>
        <taxon>Bacteria</taxon>
        <taxon>Pseudomonadati</taxon>
        <taxon>Pseudomonadota</taxon>
        <taxon>Alphaproteobacteria</taxon>
        <taxon>Hyphomicrobiales</taxon>
        <taxon>Nitrobacteraceae</taxon>
        <taxon>Bradyrhizobium</taxon>
    </lineage>
</organism>
<dbReference type="InterPro" id="IPR006665">
    <property type="entry name" value="OmpA-like"/>
</dbReference>
<dbReference type="Proteomes" id="UP000468531">
    <property type="component" value="Unassembled WGS sequence"/>
</dbReference>
<evidence type="ECO:0000256" key="2">
    <source>
        <dbReference type="ARBA" id="ARBA00023136"/>
    </source>
</evidence>
<comment type="caution">
    <text evidence="7">The sequence shown here is derived from an EMBL/GenBank/DDBJ whole genome shotgun (WGS) entry which is preliminary data.</text>
</comment>
<dbReference type="AlphaFoldDB" id="A0A6P1B836"/>
<dbReference type="SUPFAM" id="SSF103088">
    <property type="entry name" value="OmpA-like"/>
    <property type="match status" value="1"/>
</dbReference>
<evidence type="ECO:0000259" key="6">
    <source>
        <dbReference type="PROSITE" id="PS51123"/>
    </source>
</evidence>
<dbReference type="InterPro" id="IPR036737">
    <property type="entry name" value="OmpA-like_sf"/>
</dbReference>
<keyword evidence="2 4" id="KW-0472">Membrane</keyword>